<dbReference type="InterPro" id="IPR012981">
    <property type="entry name" value="PIH1_N"/>
</dbReference>
<feature type="compositionally biased region" description="Basic and acidic residues" evidence="2">
    <location>
        <begin position="488"/>
        <end position="497"/>
    </location>
</feature>
<keyword evidence="6" id="KW-1185">Reference proteome</keyword>
<proteinExistence type="inferred from homology"/>
<dbReference type="PANTHER" id="PTHR22997">
    <property type="entry name" value="PIH1 DOMAIN-CONTAINING PROTEIN 1"/>
    <property type="match status" value="1"/>
</dbReference>
<feature type="compositionally biased region" description="Basic and acidic residues" evidence="2">
    <location>
        <begin position="899"/>
        <end position="909"/>
    </location>
</feature>
<feature type="compositionally biased region" description="Basic and acidic residues" evidence="2">
    <location>
        <begin position="1026"/>
        <end position="1036"/>
    </location>
</feature>
<comment type="similarity">
    <text evidence="1">Belongs to the PIH1 family.</text>
</comment>
<dbReference type="Pfam" id="PF08190">
    <property type="entry name" value="PIH1"/>
    <property type="match status" value="1"/>
</dbReference>
<feature type="compositionally biased region" description="Basic and acidic residues" evidence="2">
    <location>
        <begin position="973"/>
        <end position="989"/>
    </location>
</feature>
<evidence type="ECO:0000313" key="6">
    <source>
        <dbReference type="Proteomes" id="UP000224006"/>
    </source>
</evidence>
<feature type="compositionally biased region" description="Basic and acidic residues" evidence="2">
    <location>
        <begin position="1281"/>
        <end position="1302"/>
    </location>
</feature>
<feature type="region of interest" description="Disordered" evidence="2">
    <location>
        <begin position="788"/>
        <end position="812"/>
    </location>
</feature>
<dbReference type="OrthoDB" id="5135119at2759"/>
<sequence length="1336" mass="143347">MRSRDFRGLLHNYVDEIADPQHKKEQEDYLLQLEEQGDTPKGCVLLRPEVGCCVKTDLVYPNGVYQKCFINVCYSPWIQDFTLEQRDGGAAVNLPYSIAAPRPDKDKHGNACLTFDVCVSTNTFGQCHRQPALLRILIESCTERVNACFLKGGERIHPDFQVLRKLRCKGDLPGLTSIREDLLCDKEAFWRQRRRELEARRVKRQEAGEAPEDAVTPKDLRKLAKKAKVKSRVVGQRQISDQERGGCGGATGCAAPDADSEVPHGASPARQSEKDDDNDSIQSELHAKLKKEEELKPGEFRIIHQGTVDLSELFGEQSMLPMHKTIPENLRVEIHVGASVASSAELNVAVSEDNRVVSIHCKQTKAEIQTVSLPFAVDSACGRAQFFPETHRLQLTLPVLRAALRAQGARETPSASDEATSREAAPCGESPRGDAAPLSSAEDVREAVAAAEELSRAQKERQREEELRPPALSRAAEESPETSADPQRNGDSEKGRCDSPCLRAPAGGLRKSALHSVEAGGDFQPRDANGEPHQPSTLCLREELLAQDGRGGGRGRNSLARGGLLEVSDPEFSRIAQRVAAAEVSKTPAETLHTARAAPLAAKCQGLVPGARRPPAAGGASSQPQRLEFEKVLLVRENAEDARDAFEVETATPCFVECVDTAQPLGGDAAGANEPRARSRPHSRSPQTEGETARVLRAAAPPPEDGRFRNAARGDADDDAVELAQPEVIETQQNLLLRFALPPACVAFNPRDSKIEVHQRDISIRFRLQRTWAEGAGAAEQQTARCTSGASSNTAGLSGHCPRASPPLSPRGDAAIPSGRLWACWKGEALDALDELQHRLFLSTGDDALQPRVTTGEAEEAPATLLQSPAQKGGTGDEGGGHQEPEGERATGEAAASDRALDERERETGETAASLVSPPPTGGEGESSTPCVSRETKGKEAESAFSSAAVEADAVDPQPPKSDGGGAAACEENELRNELESADRERKGPDGQGPACLSPQTEASPSATSLSATSPSSPLSTEAQVEAEKSERRQDAAKLASSCVAHVVLRKKRRGLWGVAPGQALVWSARPPLLLGEAPCSHAAAAEADGGPPELPNPLQPRRANQPMKECSGGEKQGGRVADARPARVLCSSIGEAEEGAEPRPSAKEAPRGEGEKTGKDAGKARGGRRKVRIISDSDDEEAEEGDRLASEEERDARTEEKEARGVAIAARKVEVTAEKVSHETKAANATSGCRRTESLCSLESAADEVEGGETHKTQRRLAEAEKAQRRQASGAPVDAPEGRKETQSEGTRERREIEEIRGPALDLDEEELDPKRAASVVGRLLLLGSSLWQEI</sequence>
<feature type="region of interest" description="Disordered" evidence="2">
    <location>
        <begin position="854"/>
        <end position="1040"/>
    </location>
</feature>
<dbReference type="KEGG" id="bbes:BESB_004350"/>
<feature type="compositionally biased region" description="Basic and acidic residues" evidence="2">
    <location>
        <begin position="1141"/>
        <end position="1164"/>
    </location>
</feature>
<dbReference type="PANTHER" id="PTHR22997:SF10">
    <property type="entry name" value="CHROMOSOME UNDETERMINED SCAFFOLD_56, WHOLE GENOME SHOTGUN SEQUENCE"/>
    <property type="match status" value="1"/>
</dbReference>
<feature type="compositionally biased region" description="Low complexity" evidence="2">
    <location>
        <begin position="943"/>
        <end position="956"/>
    </location>
</feature>
<feature type="compositionally biased region" description="Basic and acidic residues" evidence="2">
    <location>
        <begin position="879"/>
        <end position="891"/>
    </location>
</feature>
<feature type="compositionally biased region" description="Basic and acidic residues" evidence="2">
    <location>
        <begin position="1186"/>
        <end position="1205"/>
    </location>
</feature>
<feature type="domain" description="PIH1D1/2/3 CS-like" evidence="4">
    <location>
        <begin position="299"/>
        <end position="400"/>
    </location>
</feature>
<dbReference type="RefSeq" id="XP_029222103.1">
    <property type="nucleotide sequence ID" value="XM_029359190.1"/>
</dbReference>
<feature type="compositionally biased region" description="Basic and acidic residues" evidence="2">
    <location>
        <begin position="1253"/>
        <end position="1269"/>
    </location>
</feature>
<organism evidence="5 6">
    <name type="scientific">Besnoitia besnoiti</name>
    <name type="common">Apicomplexan protozoan</name>
    <dbReference type="NCBI Taxonomy" id="94643"/>
    <lineage>
        <taxon>Eukaryota</taxon>
        <taxon>Sar</taxon>
        <taxon>Alveolata</taxon>
        <taxon>Apicomplexa</taxon>
        <taxon>Conoidasida</taxon>
        <taxon>Coccidia</taxon>
        <taxon>Eucoccidiorida</taxon>
        <taxon>Eimeriorina</taxon>
        <taxon>Sarcocystidae</taxon>
        <taxon>Besnoitia</taxon>
    </lineage>
</organism>
<reference evidence="5 6" key="1">
    <citation type="submission" date="2017-09" db="EMBL/GenBank/DDBJ databases">
        <title>Genome sequencing of Besnoitia besnoiti strain Bb-Ger1.</title>
        <authorList>
            <person name="Schares G."/>
            <person name="Venepally P."/>
            <person name="Lorenzi H.A."/>
        </authorList>
    </citation>
    <scope>NUCLEOTIDE SEQUENCE [LARGE SCALE GENOMIC DNA]</scope>
    <source>
        <strain evidence="5 6">Bb-Ger1</strain>
    </source>
</reference>
<dbReference type="InterPro" id="IPR041442">
    <property type="entry name" value="PIH1D1/2/3_CS-like"/>
</dbReference>
<protein>
    <recommendedName>
        <fullName evidence="7">PIH1 N-terminal domain-containing protein</fullName>
    </recommendedName>
</protein>
<evidence type="ECO:0000259" key="3">
    <source>
        <dbReference type="Pfam" id="PF08190"/>
    </source>
</evidence>
<feature type="region of interest" description="Disordered" evidence="2">
    <location>
        <begin position="232"/>
        <end position="281"/>
    </location>
</feature>
<evidence type="ECO:0000256" key="1">
    <source>
        <dbReference type="ARBA" id="ARBA00008511"/>
    </source>
</evidence>
<evidence type="ECO:0000313" key="5">
    <source>
        <dbReference type="EMBL" id="PFH38094.1"/>
    </source>
</evidence>
<feature type="compositionally biased region" description="Basic and acidic residues" evidence="2">
    <location>
        <begin position="453"/>
        <end position="468"/>
    </location>
</feature>
<dbReference type="InterPro" id="IPR050734">
    <property type="entry name" value="PIH1/Kintoun_subfamily"/>
</dbReference>
<dbReference type="GO" id="GO:0005737">
    <property type="term" value="C:cytoplasm"/>
    <property type="evidence" value="ECO:0007669"/>
    <property type="project" value="TreeGrafter"/>
</dbReference>
<dbReference type="Pfam" id="PF18201">
    <property type="entry name" value="PIH1_CS"/>
    <property type="match status" value="1"/>
</dbReference>
<gene>
    <name evidence="5" type="ORF">BESB_004350</name>
</gene>
<evidence type="ECO:0008006" key="7">
    <source>
        <dbReference type="Google" id="ProtNLM"/>
    </source>
</evidence>
<dbReference type="EMBL" id="NWUJ01000001">
    <property type="protein sequence ID" value="PFH38094.1"/>
    <property type="molecule type" value="Genomic_DNA"/>
</dbReference>
<feature type="region of interest" description="Disordered" evidence="2">
    <location>
        <begin position="665"/>
        <end position="712"/>
    </location>
</feature>
<evidence type="ECO:0000256" key="2">
    <source>
        <dbReference type="SAM" id="MobiDB-lite"/>
    </source>
</evidence>
<accession>A0A2A9MLG4</accession>
<dbReference type="Proteomes" id="UP000224006">
    <property type="component" value="Chromosome I"/>
</dbReference>
<feature type="region of interest" description="Disordered" evidence="2">
    <location>
        <begin position="200"/>
        <end position="220"/>
    </location>
</feature>
<name>A0A2A9MLG4_BESBE</name>
<feature type="compositionally biased region" description="Low complexity" evidence="2">
    <location>
        <begin position="1001"/>
        <end position="1023"/>
    </location>
</feature>
<feature type="region of interest" description="Disordered" evidence="2">
    <location>
        <begin position="1081"/>
        <end position="1213"/>
    </location>
</feature>
<feature type="domain" description="PIH1 N-terminal" evidence="3">
    <location>
        <begin position="17"/>
        <end position="181"/>
    </location>
</feature>
<feature type="region of interest" description="Disordered" evidence="2">
    <location>
        <begin position="1246"/>
        <end position="1308"/>
    </location>
</feature>
<dbReference type="GeneID" id="40305498"/>
<dbReference type="VEuPathDB" id="ToxoDB:BESB_004350"/>
<evidence type="ECO:0000259" key="4">
    <source>
        <dbReference type="Pfam" id="PF18201"/>
    </source>
</evidence>
<comment type="caution">
    <text evidence="5">The sequence shown here is derived from an EMBL/GenBank/DDBJ whole genome shotgun (WGS) entry which is preliminary data.</text>
</comment>
<feature type="region of interest" description="Disordered" evidence="2">
    <location>
        <begin position="408"/>
        <end position="562"/>
    </location>
</feature>
<dbReference type="STRING" id="94643.A0A2A9MLG4"/>